<accession>A0ACB8A2G9</accession>
<protein>
    <submittedName>
        <fullName evidence="1">Pheromone A receptor-domain-containing protein</fullName>
    </submittedName>
</protein>
<dbReference type="EMBL" id="MU267934">
    <property type="protein sequence ID" value="KAH7907147.1"/>
    <property type="molecule type" value="Genomic_DNA"/>
</dbReference>
<keyword evidence="1" id="KW-0675">Receptor</keyword>
<evidence type="ECO:0000313" key="1">
    <source>
        <dbReference type="EMBL" id="KAH7907147.1"/>
    </source>
</evidence>
<sequence>MVPSNTVFSVFAFLGFILVTIPLPWHLQSWNTGTCLYILWTSFGCLTQFINSVVWRDNVINWAPAWCDISEFIRNTSLKNVP</sequence>
<comment type="caution">
    <text evidence="1">The sequence shown here is derived from an EMBL/GenBank/DDBJ whole genome shotgun (WGS) entry which is preliminary data.</text>
</comment>
<gene>
    <name evidence="1" type="ORF">BJ138DRAFT_1160849</name>
</gene>
<dbReference type="Proteomes" id="UP000790377">
    <property type="component" value="Unassembled WGS sequence"/>
</dbReference>
<reference evidence="1" key="1">
    <citation type="journal article" date="2021" name="New Phytol.">
        <title>Evolutionary innovations through gain and loss of genes in the ectomycorrhizal Boletales.</title>
        <authorList>
            <person name="Wu G."/>
            <person name="Miyauchi S."/>
            <person name="Morin E."/>
            <person name="Kuo A."/>
            <person name="Drula E."/>
            <person name="Varga T."/>
            <person name="Kohler A."/>
            <person name="Feng B."/>
            <person name="Cao Y."/>
            <person name="Lipzen A."/>
            <person name="Daum C."/>
            <person name="Hundley H."/>
            <person name="Pangilinan J."/>
            <person name="Johnson J."/>
            <person name="Barry K."/>
            <person name="LaButti K."/>
            <person name="Ng V."/>
            <person name="Ahrendt S."/>
            <person name="Min B."/>
            <person name="Choi I.G."/>
            <person name="Park H."/>
            <person name="Plett J.M."/>
            <person name="Magnuson J."/>
            <person name="Spatafora J.W."/>
            <person name="Nagy L.G."/>
            <person name="Henrissat B."/>
            <person name="Grigoriev I.V."/>
            <person name="Yang Z.L."/>
            <person name="Xu J."/>
            <person name="Martin F.M."/>
        </authorList>
    </citation>
    <scope>NUCLEOTIDE SEQUENCE</scope>
    <source>
        <strain evidence="1">ATCC 28755</strain>
    </source>
</reference>
<name>A0ACB8A2G9_9AGAM</name>
<proteinExistence type="predicted"/>
<evidence type="ECO:0000313" key="2">
    <source>
        <dbReference type="Proteomes" id="UP000790377"/>
    </source>
</evidence>
<keyword evidence="2" id="KW-1185">Reference proteome</keyword>
<organism evidence="1 2">
    <name type="scientific">Hygrophoropsis aurantiaca</name>
    <dbReference type="NCBI Taxonomy" id="72124"/>
    <lineage>
        <taxon>Eukaryota</taxon>
        <taxon>Fungi</taxon>
        <taxon>Dikarya</taxon>
        <taxon>Basidiomycota</taxon>
        <taxon>Agaricomycotina</taxon>
        <taxon>Agaricomycetes</taxon>
        <taxon>Agaricomycetidae</taxon>
        <taxon>Boletales</taxon>
        <taxon>Coniophorineae</taxon>
        <taxon>Hygrophoropsidaceae</taxon>
        <taxon>Hygrophoropsis</taxon>
    </lineage>
</organism>